<evidence type="ECO:0000259" key="4">
    <source>
        <dbReference type="Pfam" id="PF06580"/>
    </source>
</evidence>
<dbReference type="PANTHER" id="PTHR34220">
    <property type="entry name" value="SENSOR HISTIDINE KINASE YPDA"/>
    <property type="match status" value="1"/>
</dbReference>
<keyword evidence="2" id="KW-0812">Transmembrane</keyword>
<dbReference type="InterPro" id="IPR036890">
    <property type="entry name" value="HATPase_C_sf"/>
</dbReference>
<dbReference type="AlphaFoldDB" id="A0A1G9DEI1"/>
<dbReference type="PANTHER" id="PTHR34220:SF7">
    <property type="entry name" value="SENSOR HISTIDINE KINASE YPDA"/>
    <property type="match status" value="1"/>
</dbReference>
<dbReference type="Pfam" id="PF06580">
    <property type="entry name" value="His_kinase"/>
    <property type="match status" value="1"/>
</dbReference>
<evidence type="ECO:0000256" key="2">
    <source>
        <dbReference type="SAM" id="Phobius"/>
    </source>
</evidence>
<feature type="region of interest" description="Disordered" evidence="1">
    <location>
        <begin position="355"/>
        <end position="379"/>
    </location>
</feature>
<evidence type="ECO:0000256" key="1">
    <source>
        <dbReference type="SAM" id="MobiDB-lite"/>
    </source>
</evidence>
<evidence type="ECO:0000313" key="5">
    <source>
        <dbReference type="EMBL" id="SDK62286.1"/>
    </source>
</evidence>
<dbReference type="InterPro" id="IPR050640">
    <property type="entry name" value="Bact_2-comp_sensor_kinase"/>
</dbReference>
<evidence type="ECO:0000259" key="3">
    <source>
        <dbReference type="Pfam" id="PF02518"/>
    </source>
</evidence>
<dbReference type="GO" id="GO:0016020">
    <property type="term" value="C:membrane"/>
    <property type="evidence" value="ECO:0007669"/>
    <property type="project" value="InterPro"/>
</dbReference>
<dbReference type="InterPro" id="IPR010559">
    <property type="entry name" value="Sig_transdc_His_kin_internal"/>
</dbReference>
<reference evidence="6" key="1">
    <citation type="submission" date="2016-10" db="EMBL/GenBank/DDBJ databases">
        <authorList>
            <person name="Varghese N."/>
            <person name="Submissions S."/>
        </authorList>
    </citation>
    <scope>NUCLEOTIDE SEQUENCE [LARGE SCALE GENOMIC DNA]</scope>
    <source>
        <strain evidence="6">CGMCC 1.10658</strain>
    </source>
</reference>
<keyword evidence="2" id="KW-1133">Transmembrane helix</keyword>
<proteinExistence type="predicted"/>
<keyword evidence="6" id="KW-1185">Reference proteome</keyword>
<dbReference type="GO" id="GO:0000155">
    <property type="term" value="F:phosphorelay sensor kinase activity"/>
    <property type="evidence" value="ECO:0007669"/>
    <property type="project" value="InterPro"/>
</dbReference>
<feature type="transmembrane region" description="Helical" evidence="2">
    <location>
        <begin position="122"/>
        <end position="139"/>
    </location>
</feature>
<evidence type="ECO:0000313" key="6">
    <source>
        <dbReference type="Proteomes" id="UP000199305"/>
    </source>
</evidence>
<dbReference type="Proteomes" id="UP000199305">
    <property type="component" value="Unassembled WGS sequence"/>
</dbReference>
<dbReference type="STRING" id="658219.SAMN05216212_2766"/>
<keyword evidence="5" id="KW-0808">Transferase</keyword>
<protein>
    <submittedName>
        <fullName evidence="5">Histidine kinase-, DNA gyrase B-, and HSP90-like ATPase</fullName>
    </submittedName>
</protein>
<feature type="transmembrane region" description="Helical" evidence="2">
    <location>
        <begin position="61"/>
        <end position="80"/>
    </location>
</feature>
<gene>
    <name evidence="5" type="ORF">SAMN05216212_2766</name>
</gene>
<dbReference type="SUPFAM" id="SSF55874">
    <property type="entry name" value="ATPase domain of HSP90 chaperone/DNA topoisomerase II/histidine kinase"/>
    <property type="match status" value="1"/>
</dbReference>
<dbReference type="EMBL" id="FNFH01000006">
    <property type="protein sequence ID" value="SDK62286.1"/>
    <property type="molecule type" value="Genomic_DNA"/>
</dbReference>
<name>A0A1G9DEI1_9GAMM</name>
<accession>A0A1G9DEI1</accession>
<feature type="domain" description="Signal transduction histidine kinase internal region" evidence="4">
    <location>
        <begin position="215"/>
        <end position="295"/>
    </location>
</feature>
<keyword evidence="5" id="KW-0418">Kinase</keyword>
<keyword evidence="2" id="KW-0472">Membrane</keyword>
<organism evidence="5 6">
    <name type="scientific">Microbulbifer yueqingensis</name>
    <dbReference type="NCBI Taxonomy" id="658219"/>
    <lineage>
        <taxon>Bacteria</taxon>
        <taxon>Pseudomonadati</taxon>
        <taxon>Pseudomonadota</taxon>
        <taxon>Gammaproteobacteria</taxon>
        <taxon>Cellvibrionales</taxon>
        <taxon>Microbulbiferaceae</taxon>
        <taxon>Microbulbifer</taxon>
    </lineage>
</organism>
<dbReference type="Gene3D" id="3.30.565.10">
    <property type="entry name" value="Histidine kinase-like ATPase, C-terminal domain"/>
    <property type="match status" value="1"/>
</dbReference>
<feature type="domain" description="Histidine kinase/HSP90-like ATPase" evidence="3">
    <location>
        <begin position="314"/>
        <end position="417"/>
    </location>
</feature>
<dbReference type="Pfam" id="PF02518">
    <property type="entry name" value="HATPase_c"/>
    <property type="match status" value="1"/>
</dbReference>
<dbReference type="InterPro" id="IPR003594">
    <property type="entry name" value="HATPase_dom"/>
</dbReference>
<feature type="transmembrane region" description="Helical" evidence="2">
    <location>
        <begin position="159"/>
        <end position="182"/>
    </location>
</feature>
<feature type="compositionally biased region" description="Basic and acidic residues" evidence="1">
    <location>
        <begin position="355"/>
        <end position="367"/>
    </location>
</feature>
<sequence length="433" mass="48923">MVALGAGRPIATGLTSVQRLTNPMMSDIEIESRATMPQVPPQQADPLVPLHSQRWFWKLQLVSWLGILVVTFLSLTFWHSSVEWPRFEPANTLFQCSVAFLLSLLLRPIFDIAWETPVALRTFIYLVAVAVIAGIWTLVRMEMYIRLTGEHSLWAEFGGWYYASLFVFLFWSALYCGVKYYLLLEHEHEKMLEVAAVHEREQIKRLHAEAVAKEAQLKMLRYQLNPHFLFNTLNSINALIRFDQAGEARDMVVRLSQFLRHSLTEDPVQKVSLEQEINAVLLYLEIEKTRFADRLQVELDIPAEVQQARVPSMLLQPLAENAVKYAIALSESGGVIKVVARRVGSQLELCICDSGSHEDSKERENNKDAGAQEQASTGVGLANVRERLSTLYSNNYSLSQEHKEGGGMLVRIHLPLELPATRAGATTPQEVPA</sequence>